<keyword evidence="1" id="KW-0812">Transmembrane</keyword>
<keyword evidence="1" id="KW-0472">Membrane</keyword>
<feature type="transmembrane region" description="Helical" evidence="1">
    <location>
        <begin position="148"/>
        <end position="167"/>
    </location>
</feature>
<dbReference type="Proteomes" id="UP000077412">
    <property type="component" value="Chromosome"/>
</dbReference>
<feature type="transmembrane region" description="Helical" evidence="1">
    <location>
        <begin position="54"/>
        <end position="79"/>
    </location>
</feature>
<dbReference type="OrthoDB" id="2658554at2"/>
<feature type="transmembrane region" description="Helical" evidence="1">
    <location>
        <begin position="255"/>
        <end position="276"/>
    </location>
</feature>
<dbReference type="EMBL" id="CP016761">
    <property type="protein sequence ID" value="ANX11150.1"/>
    <property type="molecule type" value="Genomic_DNA"/>
</dbReference>
<feature type="transmembrane region" description="Helical" evidence="1">
    <location>
        <begin position="12"/>
        <end position="34"/>
    </location>
</feature>
<reference evidence="2 3" key="1">
    <citation type="submission" date="2016-08" db="EMBL/GenBank/DDBJ databases">
        <title>Complete genome sequence of Fictibacillus arsenicus G25-54, a strain with toxicity to nematodes and a potential arsenic-resistance activity.</title>
        <authorList>
            <person name="Zheng Z."/>
        </authorList>
    </citation>
    <scope>NUCLEOTIDE SEQUENCE [LARGE SCALE GENOMIC DNA]</scope>
    <source>
        <strain evidence="2 3">G25-54</strain>
    </source>
</reference>
<evidence type="ECO:0000313" key="3">
    <source>
        <dbReference type="Proteomes" id="UP000077412"/>
    </source>
</evidence>
<keyword evidence="1" id="KW-1133">Transmembrane helix</keyword>
<gene>
    <name evidence="2" type="ORF">ABE41_003965</name>
</gene>
<dbReference type="PANTHER" id="PTHR39177:SF1">
    <property type="entry name" value="ABC TRANSPORTER PERMEASE YTRC-RELATED"/>
    <property type="match status" value="1"/>
</dbReference>
<feature type="transmembrane region" description="Helical" evidence="1">
    <location>
        <begin position="106"/>
        <end position="128"/>
    </location>
</feature>
<feature type="transmembrane region" description="Helical" evidence="1">
    <location>
        <begin position="296"/>
        <end position="320"/>
    </location>
</feature>
<dbReference type="InterPro" id="IPR053046">
    <property type="entry name" value="ABC-5_transporter"/>
</dbReference>
<dbReference type="STRING" id="255247.ABE41_003965"/>
<dbReference type="KEGG" id="far:ABE41_003965"/>
<dbReference type="RefSeq" id="WP_066286731.1">
    <property type="nucleotide sequence ID" value="NZ_CP016761.1"/>
</dbReference>
<name>A0A1B1Z181_9BACL</name>
<evidence type="ECO:0000256" key="1">
    <source>
        <dbReference type="SAM" id="Phobius"/>
    </source>
</evidence>
<evidence type="ECO:0000313" key="2">
    <source>
        <dbReference type="EMBL" id="ANX11150.1"/>
    </source>
</evidence>
<dbReference type="PANTHER" id="PTHR39177">
    <property type="entry name" value="ABC TRANSPORTER PERMEASE YTRC-RELATED"/>
    <property type="match status" value="1"/>
</dbReference>
<feature type="transmembrane region" description="Helical" evidence="1">
    <location>
        <begin position="326"/>
        <end position="343"/>
    </location>
</feature>
<dbReference type="AlphaFoldDB" id="A0A1B1Z181"/>
<keyword evidence="3" id="KW-1185">Reference proteome</keyword>
<proteinExistence type="predicted"/>
<evidence type="ECO:0008006" key="4">
    <source>
        <dbReference type="Google" id="ProtNLM"/>
    </source>
</evidence>
<protein>
    <recommendedName>
        <fullName evidence="4">ABC transporter permease</fullName>
    </recommendedName>
</protein>
<sequence length="355" mass="39996">MFHKALWMRNQKLAAPAVWAVYLSLFFFLPFFFFGEAQNLQTQVDEFHLKTSQLNFSFHGVQIALFMTLILVGFASLLIGPERTTHSTDLTFSLPFKRKDIFLSKWMFGAVHITTGLLVNLLLCMLIVRFTILNEIADASFLLEFMSLVIPFSIAIFTFSMFIGTIAGSIISQFILSFIFLFFPVGFFSLIGTFLMFHGVQLDMMTGLNGGSLNTFGDFIATATLPVTVFEFAYYTDVVDNIYGSVADHTRMPNYLTLLSPLIYFAVTFPLGIWFFSSTKNENNGRLLVFEKGKRFFSFGVILCFALAFGMAGGNLFGSYNNTSLISYYFSASIGAVLSYFVLRKIMNIRLGLSK</sequence>
<accession>A0A1B1Z181</accession>
<organism evidence="2 3">
    <name type="scientific">Fictibacillus arsenicus</name>
    <dbReference type="NCBI Taxonomy" id="255247"/>
    <lineage>
        <taxon>Bacteria</taxon>
        <taxon>Bacillati</taxon>
        <taxon>Bacillota</taxon>
        <taxon>Bacilli</taxon>
        <taxon>Bacillales</taxon>
        <taxon>Fictibacillaceae</taxon>
        <taxon>Fictibacillus</taxon>
    </lineage>
</organism>
<feature type="transmembrane region" description="Helical" evidence="1">
    <location>
        <begin position="174"/>
        <end position="197"/>
    </location>
</feature>